<gene>
    <name evidence="1" type="ordered locus">Acid345_4734</name>
</gene>
<accession>Q1IHB7</accession>
<evidence type="ECO:0000313" key="2">
    <source>
        <dbReference type="Proteomes" id="UP000002432"/>
    </source>
</evidence>
<proteinExistence type="predicted"/>
<dbReference type="KEGG" id="aba:Acid345_4734"/>
<dbReference type="EnsemblBacteria" id="ABF43733">
    <property type="protein sequence ID" value="ABF43733"/>
    <property type="gene ID" value="Acid345_4734"/>
</dbReference>
<reference evidence="1 2" key="1">
    <citation type="journal article" date="2009" name="Appl. Environ. Microbiol.">
        <title>Three genomes from the phylum Acidobacteria provide insight into the lifestyles of these microorganisms in soils.</title>
        <authorList>
            <person name="Ward N.L."/>
            <person name="Challacombe J.F."/>
            <person name="Janssen P.H."/>
            <person name="Henrissat B."/>
            <person name="Coutinho P.M."/>
            <person name="Wu M."/>
            <person name="Xie G."/>
            <person name="Haft D.H."/>
            <person name="Sait M."/>
            <person name="Badger J."/>
            <person name="Barabote R.D."/>
            <person name="Bradley B."/>
            <person name="Brettin T.S."/>
            <person name="Brinkac L.M."/>
            <person name="Bruce D."/>
            <person name="Creasy T."/>
            <person name="Daugherty S.C."/>
            <person name="Davidsen T.M."/>
            <person name="DeBoy R.T."/>
            <person name="Detter J.C."/>
            <person name="Dodson R.J."/>
            <person name="Durkin A.S."/>
            <person name="Ganapathy A."/>
            <person name="Gwinn-Giglio M."/>
            <person name="Han C.S."/>
            <person name="Khouri H."/>
            <person name="Kiss H."/>
            <person name="Kothari S.P."/>
            <person name="Madupu R."/>
            <person name="Nelson K.E."/>
            <person name="Nelson W.C."/>
            <person name="Paulsen I."/>
            <person name="Penn K."/>
            <person name="Ren Q."/>
            <person name="Rosovitz M.J."/>
            <person name="Selengut J.D."/>
            <person name="Shrivastava S."/>
            <person name="Sullivan S.A."/>
            <person name="Tapia R."/>
            <person name="Thompson L.S."/>
            <person name="Watkins K.L."/>
            <person name="Yang Q."/>
            <person name="Yu C."/>
            <person name="Zafar N."/>
            <person name="Zhou L."/>
            <person name="Kuske C.R."/>
        </authorList>
    </citation>
    <scope>NUCLEOTIDE SEQUENCE [LARGE SCALE GENOMIC DNA]</scope>
    <source>
        <strain evidence="1 2">Ellin345</strain>
    </source>
</reference>
<dbReference type="STRING" id="204669.Acid345_4734"/>
<dbReference type="HOGENOM" id="CLU_1041811_0_0_0"/>
<evidence type="ECO:0000313" key="1">
    <source>
        <dbReference type="EMBL" id="ABF43733.1"/>
    </source>
</evidence>
<sequence>MSETAPLTHTPADVVRLAPVSQSLNGICYATMGQLTVPSFELERMVSTVPTSIAKALNRKAYYFVPLTLGQGEDTLVADRYDVALSDQATCHRNFKVGDSECVFISTRLMEDRFSIAFEFFINVGHGFVDQVGVSGEFSDLAWKQVLDKVRGETSLDGYELRKIATSSSTEAEKAKNDYLAAVFADAIAIYLLSLYIDFDYYDLRERDYPLLAPTALAERLRNVNGLFPPNPGFEFAVCYKRRQ</sequence>
<keyword evidence="2" id="KW-1185">Reference proteome</keyword>
<dbReference type="Proteomes" id="UP000002432">
    <property type="component" value="Chromosome"/>
</dbReference>
<protein>
    <submittedName>
        <fullName evidence="1">Uncharacterized protein</fullName>
    </submittedName>
</protein>
<dbReference type="OrthoDB" id="109979at2"/>
<dbReference type="AlphaFoldDB" id="Q1IHB7"/>
<dbReference type="eggNOG" id="ENOG502ZC7R">
    <property type="taxonomic scope" value="Bacteria"/>
</dbReference>
<dbReference type="EMBL" id="CP000360">
    <property type="protein sequence ID" value="ABF43733.1"/>
    <property type="molecule type" value="Genomic_DNA"/>
</dbReference>
<dbReference type="RefSeq" id="WP_011525529.1">
    <property type="nucleotide sequence ID" value="NC_008009.1"/>
</dbReference>
<organism evidence="1 2">
    <name type="scientific">Koribacter versatilis (strain Ellin345)</name>
    <dbReference type="NCBI Taxonomy" id="204669"/>
    <lineage>
        <taxon>Bacteria</taxon>
        <taxon>Pseudomonadati</taxon>
        <taxon>Acidobacteriota</taxon>
        <taxon>Terriglobia</taxon>
        <taxon>Terriglobales</taxon>
        <taxon>Candidatus Korobacteraceae</taxon>
        <taxon>Candidatus Korobacter</taxon>
    </lineage>
</organism>
<name>Q1IHB7_KORVE</name>